<dbReference type="Pfam" id="PF10756">
    <property type="entry name" value="bPH_6"/>
    <property type="match status" value="1"/>
</dbReference>
<dbReference type="AlphaFoldDB" id="Q07M38"/>
<feature type="domain" description="Low molecular weight protein antigen 6 PH" evidence="3">
    <location>
        <begin position="169"/>
        <end position="223"/>
    </location>
</feature>
<keyword evidence="2" id="KW-1133">Transmembrane helix</keyword>
<evidence type="ECO:0000259" key="3">
    <source>
        <dbReference type="Pfam" id="PF10756"/>
    </source>
</evidence>
<dbReference type="STRING" id="316055.RPE_3059"/>
<dbReference type="EMBL" id="CP000463">
    <property type="protein sequence ID" value="ABJ06996.1"/>
    <property type="molecule type" value="Genomic_DNA"/>
</dbReference>
<proteinExistence type="predicted"/>
<dbReference type="KEGG" id="rpe:RPE_3059"/>
<protein>
    <recommendedName>
        <fullName evidence="3">Low molecular weight protein antigen 6 PH domain-containing protein</fullName>
    </recommendedName>
</protein>
<dbReference type="HOGENOM" id="CLU_836446_0_0_5"/>
<feature type="transmembrane region" description="Helical" evidence="2">
    <location>
        <begin position="146"/>
        <end position="167"/>
    </location>
</feature>
<accession>Q07M38</accession>
<organism evidence="4">
    <name type="scientific">Rhodopseudomonas palustris (strain BisA53)</name>
    <dbReference type="NCBI Taxonomy" id="316055"/>
    <lineage>
        <taxon>Bacteria</taxon>
        <taxon>Pseudomonadati</taxon>
        <taxon>Pseudomonadota</taxon>
        <taxon>Alphaproteobacteria</taxon>
        <taxon>Hyphomicrobiales</taxon>
        <taxon>Nitrobacteraceae</taxon>
        <taxon>Rhodopseudomonas</taxon>
    </lineage>
</organism>
<reference evidence="4" key="1">
    <citation type="submission" date="2006-09" db="EMBL/GenBank/DDBJ databases">
        <title>Complete sequence of Rhodopseudomonas palustris BisA53.</title>
        <authorList>
            <consortium name="US DOE Joint Genome Institute"/>
            <person name="Copeland A."/>
            <person name="Lucas S."/>
            <person name="Lapidus A."/>
            <person name="Barry K."/>
            <person name="Detter J.C."/>
            <person name="Glavina del Rio T."/>
            <person name="Hammon N."/>
            <person name="Israni S."/>
            <person name="Dalin E."/>
            <person name="Tice H."/>
            <person name="Pitluck S."/>
            <person name="Chain P."/>
            <person name="Malfatti S."/>
            <person name="Shin M."/>
            <person name="Vergez L."/>
            <person name="Schmutz J."/>
            <person name="Larimer F."/>
            <person name="Land M."/>
            <person name="Hauser L."/>
            <person name="Pelletier D.A."/>
            <person name="Kyrpides N."/>
            <person name="Kim E."/>
            <person name="Harwood C.S."/>
            <person name="Oda Y."/>
            <person name="Richardson P."/>
        </authorList>
    </citation>
    <scope>NUCLEOTIDE SEQUENCE [LARGE SCALE GENOMIC DNA]</scope>
    <source>
        <strain evidence="4">BisA53</strain>
    </source>
</reference>
<feature type="transmembrane region" description="Helical" evidence="2">
    <location>
        <begin position="119"/>
        <end position="140"/>
    </location>
</feature>
<keyword evidence="2" id="KW-0472">Membrane</keyword>
<evidence type="ECO:0000313" key="4">
    <source>
        <dbReference type="EMBL" id="ABJ06996.1"/>
    </source>
</evidence>
<gene>
    <name evidence="4" type="ordered locus">RPE_3059</name>
</gene>
<feature type="transmembrane region" description="Helical" evidence="2">
    <location>
        <begin position="40"/>
        <end position="58"/>
    </location>
</feature>
<evidence type="ECO:0000256" key="1">
    <source>
        <dbReference type="SAM" id="MobiDB-lite"/>
    </source>
</evidence>
<evidence type="ECO:0000256" key="2">
    <source>
        <dbReference type="SAM" id="Phobius"/>
    </source>
</evidence>
<feature type="region of interest" description="Disordered" evidence="1">
    <location>
        <begin position="282"/>
        <end position="332"/>
    </location>
</feature>
<name>Q07M38_RHOP5</name>
<dbReference type="InterPro" id="IPR019692">
    <property type="entry name" value="CFP-6_PH"/>
</dbReference>
<sequence>MIRKPSEAEFQDSGVVTALRESRKIAVEGGKGVARGIFKVYWIYLVGIFGFGFVVSALGQGLRGLLVLAGLAVAMLVVYLVRRGGRSAEAFDVSAPASFARLPAGLPARSGRYELDIATLARQAAILAVLGGGLLFFARVGFAPRTFTVCGLALVVVAVLHLVRLFGDRTAVKFDGQGITVKGLFGEKFLRWTDVDRIEGRRSWLGGALRLSARSLAITASPARSDGPAELLVPIDLINLDDERLAELISSLMYCRASADRSSPDQSRDALWSSEFGVGTVQDAEPEPAFARSGFGTRGLSEPHAPRLSRRPSLQPDALRQVKPFGRRTSAS</sequence>
<keyword evidence="2" id="KW-0812">Transmembrane</keyword>
<feature type="transmembrane region" description="Helical" evidence="2">
    <location>
        <begin position="64"/>
        <end position="81"/>
    </location>
</feature>